<reference evidence="3 4" key="1">
    <citation type="submission" date="2022-04" db="EMBL/GenBank/DDBJ databases">
        <title>Human microbiome associated bacterial genomes.</title>
        <authorList>
            <person name="Sandstrom S."/>
            <person name="Salamzade R."/>
            <person name="Kalan L.R."/>
        </authorList>
    </citation>
    <scope>NUCLEOTIDE SEQUENCE [LARGE SCALE GENOMIC DNA]</scope>
    <source>
        <strain evidence="4">p3-SID1799</strain>
    </source>
</reference>
<keyword evidence="1" id="KW-0812">Transmembrane</keyword>
<gene>
    <name evidence="3" type="ORF">M3D15_09650</name>
</gene>
<keyword evidence="1" id="KW-0472">Membrane</keyword>
<proteinExistence type="predicted"/>
<dbReference type="Proteomes" id="UP001525379">
    <property type="component" value="Unassembled WGS sequence"/>
</dbReference>
<dbReference type="PANTHER" id="PTHR34473:SF3">
    <property type="entry name" value="TRANSMEMBRANE PROTEIN-RELATED"/>
    <property type="match status" value="1"/>
</dbReference>
<comment type="caution">
    <text evidence="3">The sequence shown here is derived from an EMBL/GenBank/DDBJ whole genome shotgun (WGS) entry which is preliminary data.</text>
</comment>
<name>A0ABT2HZ40_9MICO</name>
<organism evidence="3 4">
    <name type="scientific">Pseudoclavibacter albus</name>
    <dbReference type="NCBI Taxonomy" id="272241"/>
    <lineage>
        <taxon>Bacteria</taxon>
        <taxon>Bacillati</taxon>
        <taxon>Actinomycetota</taxon>
        <taxon>Actinomycetes</taxon>
        <taxon>Micrococcales</taxon>
        <taxon>Microbacteriaceae</taxon>
        <taxon>Pseudoclavibacter</taxon>
    </lineage>
</organism>
<dbReference type="InterPro" id="IPR005182">
    <property type="entry name" value="YdbS-like_PH"/>
</dbReference>
<protein>
    <submittedName>
        <fullName evidence="3">PH domain-containing protein</fullName>
    </submittedName>
</protein>
<dbReference type="EMBL" id="JALXSQ010000056">
    <property type="protein sequence ID" value="MCT2043585.1"/>
    <property type="molecule type" value="Genomic_DNA"/>
</dbReference>
<keyword evidence="4" id="KW-1185">Reference proteome</keyword>
<dbReference type="Pfam" id="PF03703">
    <property type="entry name" value="bPH_2"/>
    <property type="match status" value="1"/>
</dbReference>
<sequence length="161" mass="18172">MPIPAMTELDWRRVSPRYMVVEAVGALLWMLFFAGLTVFLIVVVEVPLIGWIWSACFAALAFVSIFMSYFRARAIRYALREDDLIVRRGVWFEHTVAVPYGRMQLVDVRRGPIMRLCGLSSVKMITAAATTKAELPGLPVAEAESMRDHLVRVAETRRAGL</sequence>
<keyword evidence="1" id="KW-1133">Transmembrane helix</keyword>
<evidence type="ECO:0000256" key="1">
    <source>
        <dbReference type="SAM" id="Phobius"/>
    </source>
</evidence>
<accession>A0ABT2HZ40</accession>
<evidence type="ECO:0000313" key="4">
    <source>
        <dbReference type="Proteomes" id="UP001525379"/>
    </source>
</evidence>
<dbReference type="RefSeq" id="WP_260104681.1">
    <property type="nucleotide sequence ID" value="NZ_JALXSQ010000056.1"/>
</dbReference>
<evidence type="ECO:0000259" key="2">
    <source>
        <dbReference type="Pfam" id="PF03703"/>
    </source>
</evidence>
<evidence type="ECO:0000313" key="3">
    <source>
        <dbReference type="EMBL" id="MCT2043585.1"/>
    </source>
</evidence>
<feature type="transmembrane region" description="Helical" evidence="1">
    <location>
        <begin position="50"/>
        <end position="70"/>
    </location>
</feature>
<feature type="transmembrane region" description="Helical" evidence="1">
    <location>
        <begin position="20"/>
        <end position="44"/>
    </location>
</feature>
<dbReference type="PANTHER" id="PTHR34473">
    <property type="entry name" value="UPF0699 TRANSMEMBRANE PROTEIN YDBS"/>
    <property type="match status" value="1"/>
</dbReference>
<feature type="domain" description="YdbS-like PH" evidence="2">
    <location>
        <begin position="73"/>
        <end position="150"/>
    </location>
</feature>